<evidence type="ECO:0000313" key="2">
    <source>
        <dbReference type="Proteomes" id="UP000789405"/>
    </source>
</evidence>
<dbReference type="EMBL" id="CAJVPY010055688">
    <property type="protein sequence ID" value="CAG8817785.1"/>
    <property type="molecule type" value="Genomic_DNA"/>
</dbReference>
<accession>A0A9N9KA66</accession>
<sequence length="71" mass="8362">DENNVVPSGLYVGQSFYTWDKAKEYLNNYGKEKGFSIRRKQSECFIENKNKVITRINLKCSCASKYQPKRF</sequence>
<organism evidence="1 2">
    <name type="scientific">Dentiscutata erythropus</name>
    <dbReference type="NCBI Taxonomy" id="1348616"/>
    <lineage>
        <taxon>Eukaryota</taxon>
        <taxon>Fungi</taxon>
        <taxon>Fungi incertae sedis</taxon>
        <taxon>Mucoromycota</taxon>
        <taxon>Glomeromycotina</taxon>
        <taxon>Glomeromycetes</taxon>
        <taxon>Diversisporales</taxon>
        <taxon>Gigasporaceae</taxon>
        <taxon>Dentiscutata</taxon>
    </lineage>
</organism>
<comment type="caution">
    <text evidence="1">The sequence shown here is derived from an EMBL/GenBank/DDBJ whole genome shotgun (WGS) entry which is preliminary data.</text>
</comment>
<protein>
    <submittedName>
        <fullName evidence="1">861_t:CDS:1</fullName>
    </submittedName>
</protein>
<keyword evidence="2" id="KW-1185">Reference proteome</keyword>
<dbReference type="OrthoDB" id="2430494at2759"/>
<name>A0A9N9KA66_9GLOM</name>
<reference evidence="1" key="1">
    <citation type="submission" date="2021-06" db="EMBL/GenBank/DDBJ databases">
        <authorList>
            <person name="Kallberg Y."/>
            <person name="Tangrot J."/>
            <person name="Rosling A."/>
        </authorList>
    </citation>
    <scope>NUCLEOTIDE SEQUENCE</scope>
    <source>
        <strain evidence="1">MA453B</strain>
    </source>
</reference>
<gene>
    <name evidence="1" type="ORF">DERYTH_LOCUS26498</name>
</gene>
<dbReference type="Proteomes" id="UP000789405">
    <property type="component" value="Unassembled WGS sequence"/>
</dbReference>
<dbReference type="AlphaFoldDB" id="A0A9N9KA66"/>
<feature type="non-terminal residue" evidence="1">
    <location>
        <position position="1"/>
    </location>
</feature>
<proteinExistence type="predicted"/>
<evidence type="ECO:0000313" key="1">
    <source>
        <dbReference type="EMBL" id="CAG8817785.1"/>
    </source>
</evidence>